<dbReference type="OrthoDB" id="1467380at2"/>
<dbReference type="GO" id="GO:0003700">
    <property type="term" value="F:DNA-binding transcription factor activity"/>
    <property type="evidence" value="ECO:0007669"/>
    <property type="project" value="InterPro"/>
</dbReference>
<evidence type="ECO:0000256" key="1">
    <source>
        <dbReference type="ARBA" id="ARBA00023015"/>
    </source>
</evidence>
<keyword evidence="3" id="KW-0804">Transcription</keyword>
<dbReference type="PROSITE" id="PS50995">
    <property type="entry name" value="HTH_MARR_2"/>
    <property type="match status" value="1"/>
</dbReference>
<evidence type="ECO:0000256" key="2">
    <source>
        <dbReference type="ARBA" id="ARBA00023125"/>
    </source>
</evidence>
<dbReference type="Pfam" id="PF12802">
    <property type="entry name" value="MarR_2"/>
    <property type="match status" value="1"/>
</dbReference>
<proteinExistence type="predicted"/>
<evidence type="ECO:0000259" key="4">
    <source>
        <dbReference type="PROSITE" id="PS50995"/>
    </source>
</evidence>
<dbReference type="Gene3D" id="1.10.10.10">
    <property type="entry name" value="Winged helix-like DNA-binding domain superfamily/Winged helix DNA-binding domain"/>
    <property type="match status" value="1"/>
</dbReference>
<keyword evidence="1" id="KW-0805">Transcription regulation</keyword>
<sequence length="157" mass="17653">MKQQETIDYFLKVVWQNVSNTYNQIASGFGITQAIGYVLINIDKEGTAVSQLAALLGVKATSLSRMLNNMEELGLIYREASADDKRSVKVYLTPLGYEKRHMAKGVVIAFNEYLNKNLSTIEKNNLLLTLQKLNKLTLAYKIPDETIINTPPANLER</sequence>
<dbReference type="InterPro" id="IPR036388">
    <property type="entry name" value="WH-like_DNA-bd_sf"/>
</dbReference>
<keyword evidence="6" id="KW-1185">Reference proteome</keyword>
<reference evidence="6" key="1">
    <citation type="submission" date="2017-04" db="EMBL/GenBank/DDBJ databases">
        <authorList>
            <person name="Varghese N."/>
            <person name="Submissions S."/>
        </authorList>
    </citation>
    <scope>NUCLEOTIDE SEQUENCE [LARGE SCALE GENOMIC DNA]</scope>
    <source>
        <strain evidence="6">DSM 12126</strain>
    </source>
</reference>
<protein>
    <submittedName>
        <fullName evidence="5">DNA-binding transcriptional regulator, MarR family</fullName>
    </submittedName>
</protein>
<feature type="domain" description="HTH marR-type" evidence="4">
    <location>
        <begin position="1"/>
        <end position="135"/>
    </location>
</feature>
<dbReference type="PANTHER" id="PTHR42756:SF1">
    <property type="entry name" value="TRANSCRIPTIONAL REPRESSOR OF EMRAB OPERON"/>
    <property type="match status" value="1"/>
</dbReference>
<evidence type="ECO:0000313" key="5">
    <source>
        <dbReference type="EMBL" id="SMC77645.1"/>
    </source>
</evidence>
<keyword evidence="2 5" id="KW-0238">DNA-binding</keyword>
<dbReference type="PRINTS" id="PR00598">
    <property type="entry name" value="HTHMARR"/>
</dbReference>
<name>A0A1W2BXE3_9SPHI</name>
<evidence type="ECO:0000256" key="3">
    <source>
        <dbReference type="ARBA" id="ARBA00023163"/>
    </source>
</evidence>
<dbReference type="PROSITE" id="PS01117">
    <property type="entry name" value="HTH_MARR_1"/>
    <property type="match status" value="1"/>
</dbReference>
<evidence type="ECO:0000313" key="6">
    <source>
        <dbReference type="Proteomes" id="UP000192756"/>
    </source>
</evidence>
<dbReference type="RefSeq" id="WP_084239370.1">
    <property type="nucleotide sequence ID" value="NZ_FWXT01000001.1"/>
</dbReference>
<dbReference type="Proteomes" id="UP000192756">
    <property type="component" value="Unassembled WGS sequence"/>
</dbReference>
<dbReference type="InterPro" id="IPR000835">
    <property type="entry name" value="HTH_MarR-typ"/>
</dbReference>
<dbReference type="SUPFAM" id="SSF46785">
    <property type="entry name" value="Winged helix' DNA-binding domain"/>
    <property type="match status" value="1"/>
</dbReference>
<dbReference type="STRING" id="151894.SAMN04488524_2729"/>
<dbReference type="PANTHER" id="PTHR42756">
    <property type="entry name" value="TRANSCRIPTIONAL REGULATOR, MARR"/>
    <property type="match status" value="1"/>
</dbReference>
<dbReference type="InterPro" id="IPR023187">
    <property type="entry name" value="Tscrpt_reg_MarR-type_CS"/>
</dbReference>
<gene>
    <name evidence="5" type="ORF">SAMN04488524_2729</name>
</gene>
<dbReference type="AlphaFoldDB" id="A0A1W2BXE3"/>
<dbReference type="InterPro" id="IPR036390">
    <property type="entry name" value="WH_DNA-bd_sf"/>
</dbReference>
<dbReference type="GO" id="GO:0003677">
    <property type="term" value="F:DNA binding"/>
    <property type="evidence" value="ECO:0007669"/>
    <property type="project" value="UniProtKB-KW"/>
</dbReference>
<organism evidence="5 6">
    <name type="scientific">Pedobacter africanus</name>
    <dbReference type="NCBI Taxonomy" id="151894"/>
    <lineage>
        <taxon>Bacteria</taxon>
        <taxon>Pseudomonadati</taxon>
        <taxon>Bacteroidota</taxon>
        <taxon>Sphingobacteriia</taxon>
        <taxon>Sphingobacteriales</taxon>
        <taxon>Sphingobacteriaceae</taxon>
        <taxon>Pedobacter</taxon>
    </lineage>
</organism>
<accession>A0A1W2BXE3</accession>
<dbReference type="SMART" id="SM00347">
    <property type="entry name" value="HTH_MARR"/>
    <property type="match status" value="1"/>
</dbReference>
<dbReference type="EMBL" id="FWXT01000001">
    <property type="protein sequence ID" value="SMC77645.1"/>
    <property type="molecule type" value="Genomic_DNA"/>
</dbReference>